<organism evidence="2 3">
    <name type="scientific">Bugula neritina</name>
    <name type="common">Brown bryozoan</name>
    <name type="synonym">Sertularia neritina</name>
    <dbReference type="NCBI Taxonomy" id="10212"/>
    <lineage>
        <taxon>Eukaryota</taxon>
        <taxon>Metazoa</taxon>
        <taxon>Spiralia</taxon>
        <taxon>Lophotrochozoa</taxon>
        <taxon>Bryozoa</taxon>
        <taxon>Gymnolaemata</taxon>
        <taxon>Cheilostomatida</taxon>
        <taxon>Flustrina</taxon>
        <taxon>Buguloidea</taxon>
        <taxon>Bugulidae</taxon>
        <taxon>Bugula</taxon>
    </lineage>
</organism>
<evidence type="ECO:0000313" key="3">
    <source>
        <dbReference type="Proteomes" id="UP000593567"/>
    </source>
</evidence>
<proteinExistence type="predicted"/>
<protein>
    <submittedName>
        <fullName evidence="2">Uncharacterized protein</fullName>
    </submittedName>
</protein>
<reference evidence="2" key="1">
    <citation type="submission" date="2020-06" db="EMBL/GenBank/DDBJ databases">
        <title>Draft genome of Bugula neritina, a colonial animal packing powerful symbionts and potential medicines.</title>
        <authorList>
            <person name="Rayko M."/>
        </authorList>
    </citation>
    <scope>NUCLEOTIDE SEQUENCE [LARGE SCALE GENOMIC DNA]</scope>
    <source>
        <strain evidence="2">Kwan_BN1</strain>
    </source>
</reference>
<dbReference type="AlphaFoldDB" id="A0A7J7IVV6"/>
<sequence length="122" mass="13562">MTSRFNFKAPGTLHLSRRSSSDSPVIPKDSLSRTALSNDILSPECSLSVPQSTSSVSQSKYPSTNRLSVGKTNFKEPPRKQMTITNLWKSKSEKTNVSLVKDSTMAKEMVRDKVSSNFYLKS</sequence>
<dbReference type="Proteomes" id="UP000593567">
    <property type="component" value="Unassembled WGS sequence"/>
</dbReference>
<feature type="compositionally biased region" description="Low complexity" evidence="1">
    <location>
        <begin position="46"/>
        <end position="64"/>
    </location>
</feature>
<evidence type="ECO:0000256" key="1">
    <source>
        <dbReference type="SAM" id="MobiDB-lite"/>
    </source>
</evidence>
<dbReference type="EMBL" id="VXIV02003345">
    <property type="protein sequence ID" value="KAF6018043.1"/>
    <property type="molecule type" value="Genomic_DNA"/>
</dbReference>
<keyword evidence="3" id="KW-1185">Reference proteome</keyword>
<accession>A0A7J7IVV6</accession>
<evidence type="ECO:0000313" key="2">
    <source>
        <dbReference type="EMBL" id="KAF6018043.1"/>
    </source>
</evidence>
<feature type="region of interest" description="Disordered" evidence="1">
    <location>
        <begin position="1"/>
        <end position="33"/>
    </location>
</feature>
<feature type="region of interest" description="Disordered" evidence="1">
    <location>
        <begin position="45"/>
        <end position="88"/>
    </location>
</feature>
<gene>
    <name evidence="2" type="ORF">EB796_023656</name>
</gene>
<comment type="caution">
    <text evidence="2">The sequence shown here is derived from an EMBL/GenBank/DDBJ whole genome shotgun (WGS) entry which is preliminary data.</text>
</comment>
<name>A0A7J7IVV6_BUGNE</name>